<dbReference type="PANTHER" id="PTHR34980">
    <property type="entry name" value="INNER MEMBRANE PROTEIN-RELATED-RELATED"/>
    <property type="match status" value="1"/>
</dbReference>
<dbReference type="GO" id="GO:0005886">
    <property type="term" value="C:plasma membrane"/>
    <property type="evidence" value="ECO:0007669"/>
    <property type="project" value="TreeGrafter"/>
</dbReference>
<dbReference type="RefSeq" id="WP_091575714.1">
    <property type="nucleotide sequence ID" value="NZ_FMXM01000003.1"/>
</dbReference>
<dbReference type="AlphaFoldDB" id="A0A1G5VVK4"/>
<evidence type="ECO:0000313" key="2">
    <source>
        <dbReference type="EMBL" id="SDA49456.1"/>
    </source>
</evidence>
<reference evidence="2 3" key="1">
    <citation type="submission" date="2016-10" db="EMBL/GenBank/DDBJ databases">
        <authorList>
            <person name="de Groot N.N."/>
        </authorList>
    </citation>
    <scope>NUCLEOTIDE SEQUENCE [LARGE SCALE GENOMIC DNA]</scope>
    <source>
        <strain evidence="2 3">CGMCC 1.12097</strain>
    </source>
</reference>
<dbReference type="InterPro" id="IPR008523">
    <property type="entry name" value="DUF805"/>
</dbReference>
<keyword evidence="1" id="KW-0472">Membrane</keyword>
<gene>
    <name evidence="2" type="ORF">SAMN02927914_00778</name>
</gene>
<accession>A0A1G5VVK4</accession>
<proteinExistence type="predicted"/>
<dbReference type="OrthoDB" id="9812349at2"/>
<feature type="transmembrane region" description="Helical" evidence="1">
    <location>
        <begin position="20"/>
        <end position="40"/>
    </location>
</feature>
<dbReference type="STRING" id="1165689.SAMN02927914_00778"/>
<dbReference type="EMBL" id="FMXM01000003">
    <property type="protein sequence ID" value="SDA49456.1"/>
    <property type="molecule type" value="Genomic_DNA"/>
</dbReference>
<feature type="transmembrane region" description="Helical" evidence="1">
    <location>
        <begin position="52"/>
        <end position="71"/>
    </location>
</feature>
<sequence>MDWKYLLTSFDGRINRAKFWAGIGVFIVIGIVAFILDAILGTRFTTASGGQVGIIGVLVALASIYFAIALYAKRWHDRNKSGWWTLICLVPIIGGIWLLVELGILEGTRGANQYGPDPLA</sequence>
<dbReference type="Proteomes" id="UP000198588">
    <property type="component" value="Unassembled WGS sequence"/>
</dbReference>
<protein>
    <submittedName>
        <fullName evidence="2">Uncharacterized membrane protein YhaH, DUF805 family</fullName>
    </submittedName>
</protein>
<keyword evidence="1" id="KW-1133">Transmembrane helix</keyword>
<dbReference type="PANTHER" id="PTHR34980:SF3">
    <property type="entry name" value="BLR8105 PROTEIN"/>
    <property type="match status" value="1"/>
</dbReference>
<dbReference type="Pfam" id="PF05656">
    <property type="entry name" value="DUF805"/>
    <property type="match status" value="1"/>
</dbReference>
<evidence type="ECO:0000256" key="1">
    <source>
        <dbReference type="SAM" id="Phobius"/>
    </source>
</evidence>
<keyword evidence="1" id="KW-0812">Transmembrane</keyword>
<organism evidence="2 3">
    <name type="scientific">Mesorhizobium qingshengii</name>
    <dbReference type="NCBI Taxonomy" id="1165689"/>
    <lineage>
        <taxon>Bacteria</taxon>
        <taxon>Pseudomonadati</taxon>
        <taxon>Pseudomonadota</taxon>
        <taxon>Alphaproteobacteria</taxon>
        <taxon>Hyphomicrobiales</taxon>
        <taxon>Phyllobacteriaceae</taxon>
        <taxon>Mesorhizobium</taxon>
    </lineage>
</organism>
<evidence type="ECO:0000313" key="3">
    <source>
        <dbReference type="Proteomes" id="UP000198588"/>
    </source>
</evidence>
<name>A0A1G5VVK4_9HYPH</name>
<feature type="transmembrane region" description="Helical" evidence="1">
    <location>
        <begin position="83"/>
        <end position="105"/>
    </location>
</feature>